<keyword evidence="2" id="KW-1185">Reference proteome</keyword>
<proteinExistence type="predicted"/>
<evidence type="ECO:0000313" key="1">
    <source>
        <dbReference type="EMBL" id="KAF0290635.1"/>
    </source>
</evidence>
<comment type="caution">
    <text evidence="1">The sequence shown here is derived from an EMBL/GenBank/DDBJ whole genome shotgun (WGS) entry which is preliminary data.</text>
</comment>
<dbReference type="EMBL" id="VIIS01001939">
    <property type="protein sequence ID" value="KAF0290635.1"/>
    <property type="molecule type" value="Genomic_DNA"/>
</dbReference>
<name>A0A6A4VA61_AMPAM</name>
<organism evidence="1 2">
    <name type="scientific">Amphibalanus amphitrite</name>
    <name type="common">Striped barnacle</name>
    <name type="synonym">Balanus amphitrite</name>
    <dbReference type="NCBI Taxonomy" id="1232801"/>
    <lineage>
        <taxon>Eukaryota</taxon>
        <taxon>Metazoa</taxon>
        <taxon>Ecdysozoa</taxon>
        <taxon>Arthropoda</taxon>
        <taxon>Crustacea</taxon>
        <taxon>Multicrustacea</taxon>
        <taxon>Cirripedia</taxon>
        <taxon>Thoracica</taxon>
        <taxon>Thoracicalcarea</taxon>
        <taxon>Balanomorpha</taxon>
        <taxon>Balanoidea</taxon>
        <taxon>Balanidae</taxon>
        <taxon>Amphibalaninae</taxon>
        <taxon>Amphibalanus</taxon>
    </lineage>
</organism>
<protein>
    <submittedName>
        <fullName evidence="1">Uncharacterized protein</fullName>
    </submittedName>
</protein>
<dbReference type="Proteomes" id="UP000440578">
    <property type="component" value="Unassembled WGS sequence"/>
</dbReference>
<evidence type="ECO:0000313" key="2">
    <source>
        <dbReference type="Proteomes" id="UP000440578"/>
    </source>
</evidence>
<accession>A0A6A4VA61</accession>
<sequence>MLASCGVDAMPQILTRIIRYTSLPLSVRSQFVTTPLPPLPPAPLRARNFWHRQGTYFDQSGLEYPDDRGLPAGRPVNPTWEGNRGDLSPVTVELQMLPHQEEGSGDGFPSDWVGELRLVAERVTDLKGRSYPALLIRKRAEQRHRLPRSDLRRGREMRADTKADVTLPYDPRELRTRRGGHL</sequence>
<reference evidence="1 2" key="1">
    <citation type="submission" date="2019-07" db="EMBL/GenBank/DDBJ databases">
        <title>Draft genome assembly of a fouling barnacle, Amphibalanus amphitrite (Darwin, 1854): The first reference genome for Thecostraca.</title>
        <authorList>
            <person name="Kim W."/>
        </authorList>
    </citation>
    <scope>NUCLEOTIDE SEQUENCE [LARGE SCALE GENOMIC DNA]</scope>
    <source>
        <strain evidence="1">SNU_AA5</strain>
        <tissue evidence="1">Soma without cirri and trophi</tissue>
    </source>
</reference>
<gene>
    <name evidence="1" type="ORF">FJT64_011185</name>
</gene>
<dbReference type="AlphaFoldDB" id="A0A6A4VA61"/>